<evidence type="ECO:0008006" key="3">
    <source>
        <dbReference type="Google" id="ProtNLM"/>
    </source>
</evidence>
<organism evidence="1 2">
    <name type="scientific">Streptomyces venezuelae</name>
    <dbReference type="NCBI Taxonomy" id="54571"/>
    <lineage>
        <taxon>Bacteria</taxon>
        <taxon>Bacillati</taxon>
        <taxon>Actinomycetota</taxon>
        <taxon>Actinomycetes</taxon>
        <taxon>Kitasatosporales</taxon>
        <taxon>Streptomycetaceae</taxon>
        <taxon>Streptomyces</taxon>
    </lineage>
</organism>
<dbReference type="Proteomes" id="UP000324015">
    <property type="component" value="Chromosome"/>
</dbReference>
<dbReference type="Gene3D" id="3.40.630.30">
    <property type="match status" value="1"/>
</dbReference>
<gene>
    <name evidence="1" type="ORF">DEJ49_19365</name>
</gene>
<name>A0A5P2CJ42_STRVZ</name>
<evidence type="ECO:0000313" key="2">
    <source>
        <dbReference type="Proteomes" id="UP000324015"/>
    </source>
</evidence>
<reference evidence="1 2" key="1">
    <citation type="submission" date="2018-05" db="EMBL/GenBank/DDBJ databases">
        <title>Streptomyces venezuelae.</title>
        <authorList>
            <person name="Kim W."/>
            <person name="Lee N."/>
            <person name="Cho B.-K."/>
        </authorList>
    </citation>
    <scope>NUCLEOTIDE SEQUENCE [LARGE SCALE GENOMIC DNA]</scope>
    <source>
        <strain evidence="1 2">ATCC 14585</strain>
    </source>
</reference>
<accession>A0A5P2CJ42</accession>
<evidence type="ECO:0000313" key="1">
    <source>
        <dbReference type="EMBL" id="QES42864.1"/>
    </source>
</evidence>
<dbReference type="EMBL" id="CP029191">
    <property type="protein sequence ID" value="QES42864.1"/>
    <property type="molecule type" value="Genomic_DNA"/>
</dbReference>
<protein>
    <recommendedName>
        <fullName evidence="3">N-acetyltransferase domain-containing protein</fullName>
    </recommendedName>
</protein>
<dbReference type="RefSeq" id="WP_150185283.1">
    <property type="nucleotide sequence ID" value="NZ_CP029191.1"/>
</dbReference>
<proteinExistence type="predicted"/>
<dbReference type="AlphaFoldDB" id="A0A5P2CJ42"/>
<dbReference type="InterPro" id="IPR016181">
    <property type="entry name" value="Acyl_CoA_acyltransferase"/>
</dbReference>
<sequence length="179" mass="20195">MAEMFLRRLSRWQAEGQREAVADFYTETSGAETGGGAGGVRADFLRRFEHDVQQTDFDMVVAHVAGNLVGCLYGYRTERGGEWWEAFRHVLSPAVVEQTTSGRVFLLSEVMVAPAERGSDVAYRLRTLLLTRHTSDVVVAVIRPDDDRGREVLQSWDWTKLGEFAPRKEGWLRPPSPLP</sequence>
<dbReference type="SUPFAM" id="SSF55729">
    <property type="entry name" value="Acyl-CoA N-acyltransferases (Nat)"/>
    <property type="match status" value="1"/>
</dbReference>